<dbReference type="InterPro" id="IPR012943">
    <property type="entry name" value="Cnn_1N"/>
</dbReference>
<protein>
    <recommendedName>
        <fullName evidence="4">Centrosomin N-terminal motif 1 domain-containing protein</fullName>
    </recommendedName>
</protein>
<gene>
    <name evidence="6" type="primary">20196860</name>
    <name evidence="5" type="ORF">HELRODRAFT_146976</name>
</gene>
<dbReference type="STRING" id="6412.T1EJW0"/>
<feature type="coiled-coil region" evidence="3">
    <location>
        <begin position="3"/>
        <end position="59"/>
    </location>
</feature>
<evidence type="ECO:0000259" key="4">
    <source>
        <dbReference type="Pfam" id="PF07989"/>
    </source>
</evidence>
<reference evidence="7" key="1">
    <citation type="submission" date="2012-12" db="EMBL/GenBank/DDBJ databases">
        <authorList>
            <person name="Hellsten U."/>
            <person name="Grimwood J."/>
            <person name="Chapman J.A."/>
            <person name="Shapiro H."/>
            <person name="Aerts A."/>
            <person name="Otillar R.P."/>
            <person name="Terry A.Y."/>
            <person name="Boore J.L."/>
            <person name="Simakov O."/>
            <person name="Marletaz F."/>
            <person name="Cho S.-J."/>
            <person name="Edsinger-Gonzales E."/>
            <person name="Havlak P."/>
            <person name="Kuo D.-H."/>
            <person name="Larsson T."/>
            <person name="Lv J."/>
            <person name="Arendt D."/>
            <person name="Savage R."/>
            <person name="Osoegawa K."/>
            <person name="de Jong P."/>
            <person name="Lindberg D.R."/>
            <person name="Seaver E.C."/>
            <person name="Weisblat D.A."/>
            <person name="Putnam N.H."/>
            <person name="Grigoriev I.V."/>
            <person name="Rokhsar D.S."/>
        </authorList>
    </citation>
    <scope>NUCLEOTIDE SEQUENCE</scope>
</reference>
<evidence type="ECO:0000313" key="5">
    <source>
        <dbReference type="EMBL" id="ESO04769.1"/>
    </source>
</evidence>
<dbReference type="EMBL" id="AMQM01004216">
    <property type="status" value="NOT_ANNOTATED_CDS"/>
    <property type="molecule type" value="Genomic_DNA"/>
</dbReference>
<dbReference type="PANTHER" id="PTHR46930">
    <property type="entry name" value="CDK5 REGULATORY SUBUNIT-ASSOCIATED PROTEIN 2"/>
    <property type="match status" value="1"/>
</dbReference>
<proteinExistence type="predicted"/>
<keyword evidence="3" id="KW-0175">Coiled coil</keyword>
<dbReference type="GO" id="GO:0005737">
    <property type="term" value="C:cytoplasm"/>
    <property type="evidence" value="ECO:0007669"/>
    <property type="project" value="UniProtKB-SubCell"/>
</dbReference>
<sequence length="60" mass="7264">QQIADLQKENFNLKLRIYFLEENAKKYHNGEEQDIYQINIELKVELESLKKDLVDKQELL</sequence>
<organism evidence="6 7">
    <name type="scientific">Helobdella robusta</name>
    <name type="common">Californian leech</name>
    <dbReference type="NCBI Taxonomy" id="6412"/>
    <lineage>
        <taxon>Eukaryota</taxon>
        <taxon>Metazoa</taxon>
        <taxon>Spiralia</taxon>
        <taxon>Lophotrochozoa</taxon>
        <taxon>Annelida</taxon>
        <taxon>Clitellata</taxon>
        <taxon>Hirudinea</taxon>
        <taxon>Rhynchobdellida</taxon>
        <taxon>Glossiphoniidae</taxon>
        <taxon>Helobdella</taxon>
    </lineage>
</organism>
<comment type="subcellular location">
    <subcellularLocation>
        <location evidence="1">Cytoplasm</location>
    </subcellularLocation>
</comment>
<accession>T1EJW0</accession>
<evidence type="ECO:0000313" key="7">
    <source>
        <dbReference type="Proteomes" id="UP000015101"/>
    </source>
</evidence>
<dbReference type="KEGG" id="hro:HELRODRAFT_146976"/>
<dbReference type="EMBL" id="KB096457">
    <property type="protein sequence ID" value="ESO04769.1"/>
    <property type="molecule type" value="Genomic_DNA"/>
</dbReference>
<evidence type="ECO:0000256" key="3">
    <source>
        <dbReference type="SAM" id="Coils"/>
    </source>
</evidence>
<evidence type="ECO:0000313" key="6">
    <source>
        <dbReference type="EnsemblMetazoa" id="HelroP146976"/>
    </source>
</evidence>
<dbReference type="AlphaFoldDB" id="T1EJW0"/>
<dbReference type="RefSeq" id="XP_009017348.1">
    <property type="nucleotide sequence ID" value="XM_009019100.1"/>
</dbReference>
<evidence type="ECO:0000256" key="2">
    <source>
        <dbReference type="ARBA" id="ARBA00022490"/>
    </source>
</evidence>
<dbReference type="Pfam" id="PF07989">
    <property type="entry name" value="Cnn_1N"/>
    <property type="match status" value="1"/>
</dbReference>
<dbReference type="GO" id="GO:0000226">
    <property type="term" value="P:microtubule cytoskeleton organization"/>
    <property type="evidence" value="ECO:0007669"/>
    <property type="project" value="InterPro"/>
</dbReference>
<dbReference type="GO" id="GO:0005815">
    <property type="term" value="C:microtubule organizing center"/>
    <property type="evidence" value="ECO:0007669"/>
    <property type="project" value="InterPro"/>
</dbReference>
<feature type="domain" description="Centrosomin N-terminal motif 1" evidence="4">
    <location>
        <begin position="1"/>
        <end position="60"/>
    </location>
</feature>
<reference evidence="6" key="3">
    <citation type="submission" date="2015-06" db="UniProtKB">
        <authorList>
            <consortium name="EnsemblMetazoa"/>
        </authorList>
    </citation>
    <scope>IDENTIFICATION</scope>
</reference>
<dbReference type="HOGENOM" id="CLU_2948550_0_0_1"/>
<dbReference type="OrthoDB" id="10255000at2759"/>
<dbReference type="CTD" id="20196860"/>
<dbReference type="EnsemblMetazoa" id="HelroT146976">
    <property type="protein sequence ID" value="HelroP146976"/>
    <property type="gene ID" value="HelroG146976"/>
</dbReference>
<dbReference type="InterPro" id="IPR042791">
    <property type="entry name" value="CDK5RAP2"/>
</dbReference>
<keyword evidence="2" id="KW-0963">Cytoplasm</keyword>
<dbReference type="GeneID" id="20196860"/>
<evidence type="ECO:0000256" key="1">
    <source>
        <dbReference type="ARBA" id="ARBA00004496"/>
    </source>
</evidence>
<keyword evidence="7" id="KW-1185">Reference proteome</keyword>
<name>T1EJW0_HELRO</name>
<dbReference type="PANTHER" id="PTHR46930:SF1">
    <property type="entry name" value="CDK5 REGULATORY SUBUNIT-ASSOCIATED PROTEIN 2"/>
    <property type="match status" value="1"/>
</dbReference>
<reference evidence="5 7" key="2">
    <citation type="journal article" date="2013" name="Nature">
        <title>Insights into bilaterian evolution from three spiralian genomes.</title>
        <authorList>
            <person name="Simakov O."/>
            <person name="Marletaz F."/>
            <person name="Cho S.J."/>
            <person name="Edsinger-Gonzales E."/>
            <person name="Havlak P."/>
            <person name="Hellsten U."/>
            <person name="Kuo D.H."/>
            <person name="Larsson T."/>
            <person name="Lv J."/>
            <person name="Arendt D."/>
            <person name="Savage R."/>
            <person name="Osoegawa K."/>
            <person name="de Jong P."/>
            <person name="Grimwood J."/>
            <person name="Chapman J.A."/>
            <person name="Shapiro H."/>
            <person name="Aerts A."/>
            <person name="Otillar R.P."/>
            <person name="Terry A.Y."/>
            <person name="Boore J.L."/>
            <person name="Grigoriev I.V."/>
            <person name="Lindberg D.R."/>
            <person name="Seaver E.C."/>
            <person name="Weisblat D.A."/>
            <person name="Putnam N.H."/>
            <person name="Rokhsar D.S."/>
        </authorList>
    </citation>
    <scope>NUCLEOTIDE SEQUENCE</scope>
</reference>
<dbReference type="Proteomes" id="UP000015101">
    <property type="component" value="Unassembled WGS sequence"/>
</dbReference>
<dbReference type="InParanoid" id="T1EJW0"/>